<name>W0F568_9BACT</name>
<organism evidence="1 2">
    <name type="scientific">Niabella soli DSM 19437</name>
    <dbReference type="NCBI Taxonomy" id="929713"/>
    <lineage>
        <taxon>Bacteria</taxon>
        <taxon>Pseudomonadati</taxon>
        <taxon>Bacteroidota</taxon>
        <taxon>Chitinophagia</taxon>
        <taxon>Chitinophagales</taxon>
        <taxon>Chitinophagaceae</taxon>
        <taxon>Niabella</taxon>
    </lineage>
</organism>
<dbReference type="HOGENOM" id="CLU_1633309_0_0_10"/>
<dbReference type="InterPro" id="IPR037079">
    <property type="entry name" value="AF2212/PG0164-like_sf"/>
</dbReference>
<dbReference type="Pfam" id="PF13376">
    <property type="entry name" value="OmdA"/>
    <property type="match status" value="1"/>
</dbReference>
<dbReference type="KEGG" id="nso:NIASO_17545"/>
<dbReference type="Proteomes" id="UP000003586">
    <property type="component" value="Chromosome"/>
</dbReference>
<dbReference type="eggNOG" id="COG4430">
    <property type="taxonomic scope" value="Bacteria"/>
</dbReference>
<evidence type="ECO:0000313" key="1">
    <source>
        <dbReference type="EMBL" id="AHF16481.1"/>
    </source>
</evidence>
<dbReference type="AlphaFoldDB" id="W0F568"/>
<dbReference type="STRING" id="929713.NIASO_17545"/>
<keyword evidence="2" id="KW-1185">Reference proteome</keyword>
<dbReference type="RefSeq" id="WP_025299070.1">
    <property type="nucleotide sequence ID" value="NZ_CP007035.1"/>
</dbReference>
<gene>
    <name evidence="1" type="ORF">NIASO_17545</name>
</gene>
<evidence type="ECO:0000313" key="2">
    <source>
        <dbReference type="Proteomes" id="UP000003586"/>
    </source>
</evidence>
<evidence type="ECO:0008006" key="3">
    <source>
        <dbReference type="Google" id="ProtNLM"/>
    </source>
</evidence>
<dbReference type="InterPro" id="IPR015018">
    <property type="entry name" value="DUF1905"/>
</dbReference>
<reference evidence="1 2" key="1">
    <citation type="submission" date="2013-12" db="EMBL/GenBank/DDBJ databases">
        <authorList>
            <consortium name="DOE Joint Genome Institute"/>
            <person name="Eisen J."/>
            <person name="Huntemann M."/>
            <person name="Han J."/>
            <person name="Chen A."/>
            <person name="Kyrpides N."/>
            <person name="Mavromatis K."/>
            <person name="Markowitz V."/>
            <person name="Palaniappan K."/>
            <person name="Ivanova N."/>
            <person name="Schaumberg A."/>
            <person name="Pati A."/>
            <person name="Liolios K."/>
            <person name="Nordberg H.P."/>
            <person name="Cantor M.N."/>
            <person name="Hua S.X."/>
            <person name="Woyke T."/>
        </authorList>
    </citation>
    <scope>NUCLEOTIDE SEQUENCE [LARGE SCALE GENOMIC DNA]</scope>
    <source>
        <strain evidence="2">DSM 19437</strain>
    </source>
</reference>
<dbReference type="SUPFAM" id="SSF141694">
    <property type="entry name" value="AF2212/PG0164-like"/>
    <property type="match status" value="1"/>
</dbReference>
<dbReference type="OrthoDB" id="2243618at2"/>
<sequence>MKRFKAVIMIIGINPFVFLPEPVLKSIFKQAAREKGHIPVHGTVNGSAFRQTLVKYSGEWRLYINTIMLKNSPKRIGETIEITIAFDPEERTIAPHPKLVKALNDNLEAKKIFNNLAPSKQFEIVRYIAALKTEASVDKNIIRAIDFLSGRGRFVGRDRP</sequence>
<dbReference type="Gene3D" id="2.40.30.100">
    <property type="entry name" value="AF2212/PG0164-like"/>
    <property type="match status" value="1"/>
</dbReference>
<dbReference type="EMBL" id="CP007035">
    <property type="protein sequence ID" value="AHF16481.1"/>
    <property type="molecule type" value="Genomic_DNA"/>
</dbReference>
<accession>W0F568</accession>
<protein>
    <recommendedName>
        <fullName evidence="3">DUF1905 domain-containing protein</fullName>
    </recommendedName>
</protein>
<proteinExistence type="predicted"/>
<dbReference type="Pfam" id="PF08922">
    <property type="entry name" value="DUF1905"/>
    <property type="match status" value="1"/>
</dbReference>